<evidence type="ECO:0008006" key="2">
    <source>
        <dbReference type="Google" id="ProtNLM"/>
    </source>
</evidence>
<accession>A0AAT9FGB7</accession>
<dbReference type="AlphaFoldDB" id="A0AAT9FGB7"/>
<name>A0AAT9FGB7_9BACT</name>
<protein>
    <recommendedName>
        <fullName evidence="2">Type II toxin-antitoxin system VapB family antitoxin</fullName>
    </recommendedName>
</protein>
<organism evidence="1">
    <name type="scientific">Oceaniferula spumae</name>
    <dbReference type="NCBI Taxonomy" id="2979115"/>
    <lineage>
        <taxon>Bacteria</taxon>
        <taxon>Pseudomonadati</taxon>
        <taxon>Verrucomicrobiota</taxon>
        <taxon>Verrucomicrobiia</taxon>
        <taxon>Verrucomicrobiales</taxon>
        <taxon>Verrucomicrobiaceae</taxon>
        <taxon>Oceaniferula</taxon>
    </lineage>
</organism>
<dbReference type="Pfam" id="PF09957">
    <property type="entry name" value="VapB_antitoxin"/>
    <property type="match status" value="1"/>
</dbReference>
<gene>
    <name evidence="1" type="ORF">NT6N_00640</name>
</gene>
<dbReference type="KEGG" id="osu:NT6N_00640"/>
<evidence type="ECO:0000313" key="1">
    <source>
        <dbReference type="EMBL" id="BDS05024.1"/>
    </source>
</evidence>
<reference evidence="1" key="1">
    <citation type="submission" date="2024-07" db="EMBL/GenBank/DDBJ databases">
        <title>Complete genome sequence of Verrucomicrobiaceae bacterium NT6N.</title>
        <authorList>
            <person name="Huang C."/>
            <person name="Takami H."/>
            <person name="Hamasaki K."/>
        </authorList>
    </citation>
    <scope>NUCLEOTIDE SEQUENCE</scope>
    <source>
        <strain evidence="1">NT6N</strain>
    </source>
</reference>
<sequence>MHISIIMRTTLTIDTPLFEEASKLTGISEKGKLIREALNALIARESGKRLAKLGGTAPDMKSIPRRRSKP</sequence>
<dbReference type="EMBL" id="AP026866">
    <property type="protein sequence ID" value="BDS05024.1"/>
    <property type="molecule type" value="Genomic_DNA"/>
</dbReference>
<dbReference type="InterPro" id="IPR019239">
    <property type="entry name" value="VapB_antitoxin"/>
</dbReference>
<proteinExistence type="predicted"/>